<reference evidence="2 3" key="1">
    <citation type="journal article" date="2011" name="PLoS ONE">
        <title>Core proteome of the minimal cell: comparative proteomics of three mollicute species.</title>
        <authorList>
            <person name="Fisunov G.Y."/>
            <person name="Alexeev D.G."/>
            <person name="Bazaleev N.A."/>
            <person name="Ladygina V.G."/>
            <person name="Galyamina M.A."/>
            <person name="Kondratov I.G."/>
            <person name="Zhukova N.A."/>
            <person name="Serebryakova M.V."/>
            <person name="Demina I.A."/>
            <person name="Govorun V.M."/>
        </authorList>
    </citation>
    <scope>NUCLEOTIDE SEQUENCE [LARGE SCALE GENOMIC DNA]</scope>
    <source>
        <strain evidence="2 3">S6</strain>
    </source>
</reference>
<dbReference type="KEGG" id="mgz:GCW_90851"/>
<accession>A0A0F6CLU8</accession>
<evidence type="ECO:0000313" key="3">
    <source>
        <dbReference type="Proteomes" id="UP000018735"/>
    </source>
</evidence>
<evidence type="ECO:0000256" key="1">
    <source>
        <dbReference type="SAM" id="MobiDB-lite"/>
    </source>
</evidence>
<sequence>MDHIDLTNELTFSVWIKPKDSDESNSMGIGQTFTIPLGRSNQQ</sequence>
<proteinExistence type="predicted"/>
<feature type="compositionally biased region" description="Polar residues" evidence="1">
    <location>
        <begin position="24"/>
        <end position="43"/>
    </location>
</feature>
<protein>
    <submittedName>
        <fullName evidence="2">Uncharacterized protein</fullName>
    </submittedName>
</protein>
<evidence type="ECO:0000313" key="2">
    <source>
        <dbReference type="EMBL" id="AHV85400.1"/>
    </source>
</evidence>
<organism evidence="2 3">
    <name type="scientific">Mycoplasmoides gallisepticum S6</name>
    <dbReference type="NCBI Taxonomy" id="1006581"/>
    <lineage>
        <taxon>Bacteria</taxon>
        <taxon>Bacillati</taxon>
        <taxon>Mycoplasmatota</taxon>
        <taxon>Mycoplasmoidales</taxon>
        <taxon>Mycoplasmoidaceae</taxon>
        <taxon>Mycoplasmoides</taxon>
    </lineage>
</organism>
<name>A0A0F6CLU8_MYCGL</name>
<dbReference type="HOGENOM" id="CLU_3236262_0_0_14"/>
<gene>
    <name evidence="2" type="ORF">GCW_90851</name>
</gene>
<dbReference type="AlphaFoldDB" id="A0A0F6CLU8"/>
<dbReference type="EMBL" id="CP006916">
    <property type="protein sequence ID" value="AHV85400.1"/>
    <property type="molecule type" value="Genomic_DNA"/>
</dbReference>
<dbReference type="Proteomes" id="UP000018735">
    <property type="component" value="Chromosome"/>
</dbReference>
<feature type="region of interest" description="Disordered" evidence="1">
    <location>
        <begin position="19"/>
        <end position="43"/>
    </location>
</feature>
<dbReference type="RefSeq" id="WP_014885874.1">
    <property type="nucleotide sequence ID" value="NC_023030.2"/>
</dbReference>